<feature type="domain" description="DUF5666" evidence="2">
    <location>
        <begin position="51"/>
        <end position="106"/>
    </location>
</feature>
<feature type="domain" description="DUF5666" evidence="2">
    <location>
        <begin position="274"/>
        <end position="335"/>
    </location>
</feature>
<organism evidence="3 4">
    <name type="scientific">Marinobacter excellens LAMA 842</name>
    <dbReference type="NCBI Taxonomy" id="1306954"/>
    <lineage>
        <taxon>Bacteria</taxon>
        <taxon>Pseudomonadati</taxon>
        <taxon>Pseudomonadota</taxon>
        <taxon>Gammaproteobacteria</taxon>
        <taxon>Pseudomonadales</taxon>
        <taxon>Marinobacteraceae</taxon>
        <taxon>Marinobacter</taxon>
    </lineage>
</organism>
<evidence type="ECO:0000313" key="4">
    <source>
        <dbReference type="Proteomes" id="UP000070282"/>
    </source>
</evidence>
<keyword evidence="4" id="KW-1185">Reference proteome</keyword>
<feature type="signal peptide" evidence="1">
    <location>
        <begin position="1"/>
        <end position="27"/>
    </location>
</feature>
<sequence>MFRAVTLHRMLKLAAAPIALGVLSACGGGGGGGVGVADGGIRGTGSSVGPVSGFGSVFVNGVRFETDGRVSSDDGIEREDQLQEGMILRIEGEWRVDGRGNAESVEYDDTFRGRVDNLIQTLDADGMVESVQFTIYEQTVVADQQTVFKDITLETLADGAFVRISGWREPDPNGRYGASHIGLMTQDETNVEIEGRIDKGSLQLNLNQFSINGQLVSYTDSAFVGSLTEADLADLLLVEAEGTISNGVLIAREIDEGETRRYRRGSGDDIEFSGPVSTDYNASTRSFHINGLIVFVDDNTEFDDGLSASDLTAGMLIQVEGDFQDNGSVLAEEIEAREGNASVDGVLDVNTLNFNDQTFRVGGVLVQLTPRTIITDDDSDLRLKLADLNGSYQLEVEGIERQSGSGVVLEAIKVERNEEDNGPAADREYESQGQLTHVQGTVFTVLGIDVQTTIDTQFEGTSRDELIDAFDAGQRPVLEVEYREPTPGNFVADGIELESED</sequence>
<feature type="domain" description="DUF5666" evidence="2">
    <location>
        <begin position="126"/>
        <end position="181"/>
    </location>
</feature>
<feature type="domain" description="DUF5666" evidence="2">
    <location>
        <begin position="354"/>
        <end position="405"/>
    </location>
</feature>
<gene>
    <name evidence="3" type="ORF">J122_2630</name>
</gene>
<keyword evidence="1" id="KW-0732">Signal</keyword>
<comment type="caution">
    <text evidence="3">The sequence shown here is derived from an EMBL/GenBank/DDBJ whole genome shotgun (WGS) entry which is preliminary data.</text>
</comment>
<reference evidence="4" key="1">
    <citation type="submission" date="2015-12" db="EMBL/GenBank/DDBJ databases">
        <authorList>
            <person name="Lima A."/>
            <person name="Farahani Zayas N."/>
            <person name="Castro Da Silva M.A."/>
            <person name="Cabral A."/>
            <person name="Pessatti M.L."/>
        </authorList>
    </citation>
    <scope>NUCLEOTIDE SEQUENCE [LARGE SCALE GENOMIC DNA]</scope>
    <source>
        <strain evidence="4">LAMA 842</strain>
    </source>
</reference>
<accession>A0A137S8R9</accession>
<dbReference type="Pfam" id="PF18914">
    <property type="entry name" value="DUF5666"/>
    <property type="match status" value="6"/>
</dbReference>
<dbReference type="RefSeq" id="WP_061332617.1">
    <property type="nucleotide sequence ID" value="NZ_LOCO01000014.1"/>
</dbReference>
<evidence type="ECO:0000259" key="2">
    <source>
        <dbReference type="Pfam" id="PF18914"/>
    </source>
</evidence>
<dbReference type="PROSITE" id="PS51257">
    <property type="entry name" value="PROKAR_LIPOPROTEIN"/>
    <property type="match status" value="1"/>
</dbReference>
<feature type="domain" description="DUF5666" evidence="2">
    <location>
        <begin position="432"/>
        <end position="496"/>
    </location>
</feature>
<protein>
    <recommendedName>
        <fullName evidence="2">DUF5666 domain-containing protein</fullName>
    </recommendedName>
</protein>
<dbReference type="InterPro" id="IPR043724">
    <property type="entry name" value="DUF5666"/>
</dbReference>
<dbReference type="PATRIC" id="fig|1306954.6.peg.918"/>
<proteinExistence type="predicted"/>
<feature type="domain" description="DUF5666" evidence="2">
    <location>
        <begin position="195"/>
        <end position="254"/>
    </location>
</feature>
<dbReference type="AlphaFoldDB" id="A0A137S8R9"/>
<feature type="chain" id="PRO_5007480339" description="DUF5666 domain-containing protein" evidence="1">
    <location>
        <begin position="28"/>
        <end position="501"/>
    </location>
</feature>
<evidence type="ECO:0000256" key="1">
    <source>
        <dbReference type="SAM" id="SignalP"/>
    </source>
</evidence>
<dbReference type="Proteomes" id="UP000070282">
    <property type="component" value="Unassembled WGS sequence"/>
</dbReference>
<evidence type="ECO:0000313" key="3">
    <source>
        <dbReference type="EMBL" id="KXO08778.1"/>
    </source>
</evidence>
<name>A0A137S8R9_9GAMM</name>
<dbReference type="EMBL" id="LOCO01000014">
    <property type="protein sequence ID" value="KXO08778.1"/>
    <property type="molecule type" value="Genomic_DNA"/>
</dbReference>